<gene>
    <name evidence="2" type="ORF">TKK_009876</name>
    <name evidence="3" type="ORF">TKK_009879</name>
</gene>
<feature type="chain" id="PRO_5044724625" evidence="1">
    <location>
        <begin position="20"/>
        <end position="119"/>
    </location>
</feature>
<dbReference type="Proteomes" id="UP001627154">
    <property type="component" value="Unassembled WGS sequence"/>
</dbReference>
<evidence type="ECO:0000313" key="4">
    <source>
        <dbReference type="Proteomes" id="UP001627154"/>
    </source>
</evidence>
<comment type="caution">
    <text evidence="3">The sequence shown here is derived from an EMBL/GenBank/DDBJ whole genome shotgun (WGS) entry which is preliminary data.</text>
</comment>
<evidence type="ECO:0000313" key="3">
    <source>
        <dbReference type="EMBL" id="KAL3396005.1"/>
    </source>
</evidence>
<sequence length="119" mass="13077">MKAFVIALILTAVCSSTVAKELPLGPDGCRHEYDCPEGKHRVINFGPTSHSPLALSYCEEPIPIGKPCQLKSERNSGKIVFPTDPATTRTYWDIWITAPPCAEGLQCKMYKNMPLCLPA</sequence>
<keyword evidence="4" id="KW-1185">Reference proteome</keyword>
<evidence type="ECO:0000313" key="2">
    <source>
        <dbReference type="EMBL" id="KAL3396002.1"/>
    </source>
</evidence>
<keyword evidence="1" id="KW-0732">Signal</keyword>
<dbReference type="AlphaFoldDB" id="A0ABD2WT12"/>
<dbReference type="EMBL" id="JBJJXI010000074">
    <property type="protein sequence ID" value="KAL3396005.1"/>
    <property type="molecule type" value="Genomic_DNA"/>
</dbReference>
<dbReference type="EMBL" id="JBJJXI010000074">
    <property type="protein sequence ID" value="KAL3396002.1"/>
    <property type="molecule type" value="Genomic_DNA"/>
</dbReference>
<feature type="signal peptide" evidence="1">
    <location>
        <begin position="1"/>
        <end position="19"/>
    </location>
</feature>
<proteinExistence type="predicted"/>
<accession>A0ABD2WT12</accession>
<evidence type="ECO:0000256" key="1">
    <source>
        <dbReference type="SAM" id="SignalP"/>
    </source>
</evidence>
<organism evidence="3 4">
    <name type="scientific">Trichogramma kaykai</name>
    <dbReference type="NCBI Taxonomy" id="54128"/>
    <lineage>
        <taxon>Eukaryota</taxon>
        <taxon>Metazoa</taxon>
        <taxon>Ecdysozoa</taxon>
        <taxon>Arthropoda</taxon>
        <taxon>Hexapoda</taxon>
        <taxon>Insecta</taxon>
        <taxon>Pterygota</taxon>
        <taxon>Neoptera</taxon>
        <taxon>Endopterygota</taxon>
        <taxon>Hymenoptera</taxon>
        <taxon>Apocrita</taxon>
        <taxon>Proctotrupomorpha</taxon>
        <taxon>Chalcidoidea</taxon>
        <taxon>Trichogrammatidae</taxon>
        <taxon>Trichogramma</taxon>
    </lineage>
</organism>
<name>A0ABD2WT12_9HYME</name>
<protein>
    <submittedName>
        <fullName evidence="3">Uncharacterized protein</fullName>
    </submittedName>
</protein>
<reference evidence="3 4" key="1">
    <citation type="journal article" date="2024" name="bioRxiv">
        <title>A reference genome for Trichogramma kaykai: A tiny desert-dwelling parasitoid wasp with competing sex-ratio distorters.</title>
        <authorList>
            <person name="Culotta J."/>
            <person name="Lindsey A.R."/>
        </authorList>
    </citation>
    <scope>NUCLEOTIDE SEQUENCE [LARGE SCALE GENOMIC DNA]</scope>
    <source>
        <strain evidence="3 4">KSX58</strain>
    </source>
</reference>